<dbReference type="GO" id="GO:0030973">
    <property type="term" value="F:molybdate ion binding"/>
    <property type="evidence" value="ECO:0007669"/>
    <property type="project" value="TreeGrafter"/>
</dbReference>
<sequence length="254" mass="28296">METLKFPVNSCFVFFFIMFCIIPSTVLSWTESEILVFAGAGIHKPLNEIGKIFEEKNKIKVIYDFAGSGLLGNKILIGQKPDIFIPGSDKWAKILQQKGFIKDYIPIAFHTPVIITPKGDNRINSLKDFVKPDNKIVLGDVKAAAIGDISSKIFKKAGIDESKINVAARGMTVNQLIFWIEGNNAHGSIVWNADAVISGKVKIIDIPEAYNIINIVPVCRINEHKEAVSKYVDYILSPEAKEIFKKQGFKVIEK</sequence>
<keyword evidence="6" id="KW-1185">Reference proteome</keyword>
<dbReference type="PIRSF" id="PIRSF004846">
    <property type="entry name" value="ModA"/>
    <property type="match status" value="1"/>
</dbReference>
<dbReference type="SUPFAM" id="SSF53850">
    <property type="entry name" value="Periplasmic binding protein-like II"/>
    <property type="match status" value="1"/>
</dbReference>
<evidence type="ECO:0000256" key="4">
    <source>
        <dbReference type="PIRSR" id="PIRSR004846-1"/>
    </source>
</evidence>
<dbReference type="RefSeq" id="WP_207691329.1">
    <property type="nucleotide sequence ID" value="NZ_CP061799.1"/>
</dbReference>
<dbReference type="GO" id="GO:0046872">
    <property type="term" value="F:metal ion binding"/>
    <property type="evidence" value="ECO:0007669"/>
    <property type="project" value="UniProtKB-KW"/>
</dbReference>
<feature type="binding site" evidence="4">
    <location>
        <position position="173"/>
    </location>
    <ligand>
        <name>molybdate</name>
        <dbReference type="ChEBI" id="CHEBI:36264"/>
    </ligand>
</feature>
<organism evidence="5 6">
    <name type="scientific">Desulfonema limicola</name>
    <dbReference type="NCBI Taxonomy" id="45656"/>
    <lineage>
        <taxon>Bacteria</taxon>
        <taxon>Pseudomonadati</taxon>
        <taxon>Thermodesulfobacteriota</taxon>
        <taxon>Desulfobacteria</taxon>
        <taxon>Desulfobacterales</taxon>
        <taxon>Desulfococcaceae</taxon>
        <taxon>Desulfonema</taxon>
    </lineage>
</organism>
<accession>A0A975B6L6</accession>
<name>A0A975B6L6_9BACT</name>
<dbReference type="InterPro" id="IPR005950">
    <property type="entry name" value="ModA"/>
</dbReference>
<evidence type="ECO:0000256" key="2">
    <source>
        <dbReference type="ARBA" id="ARBA00022723"/>
    </source>
</evidence>
<reference evidence="5" key="1">
    <citation type="journal article" date="2021" name="Microb. Physiol.">
        <title>Proteogenomic Insights into the Physiology of Marine, Sulfate-Reducing, Filamentous Desulfonema limicola and Desulfonema magnum.</title>
        <authorList>
            <person name="Schnaars V."/>
            <person name="Wohlbrand L."/>
            <person name="Scheve S."/>
            <person name="Hinrichs C."/>
            <person name="Reinhardt R."/>
            <person name="Rabus R."/>
        </authorList>
    </citation>
    <scope>NUCLEOTIDE SEQUENCE</scope>
    <source>
        <strain evidence="5">5ac10</strain>
    </source>
</reference>
<dbReference type="EMBL" id="CP061799">
    <property type="protein sequence ID" value="QTA79592.1"/>
    <property type="molecule type" value="Genomic_DNA"/>
</dbReference>
<comment type="similarity">
    <text evidence="1">Belongs to the bacterial solute-binding protein ModA family.</text>
</comment>
<dbReference type="AlphaFoldDB" id="A0A975B6L6"/>
<dbReference type="KEGG" id="dli:dnl_18670"/>
<keyword evidence="4" id="KW-0500">Molybdenum</keyword>
<protein>
    <submittedName>
        <fullName evidence="5">Molybdate ABC transporter, periplasmic binding protein</fullName>
    </submittedName>
</protein>
<evidence type="ECO:0000256" key="1">
    <source>
        <dbReference type="ARBA" id="ARBA00009175"/>
    </source>
</evidence>
<proteinExistence type="inferred from homology"/>
<gene>
    <name evidence="5" type="primary">modA</name>
    <name evidence="5" type="ORF">dnl_18670</name>
</gene>
<dbReference type="GO" id="GO:0015689">
    <property type="term" value="P:molybdate ion transport"/>
    <property type="evidence" value="ECO:0007669"/>
    <property type="project" value="InterPro"/>
</dbReference>
<dbReference type="Gene3D" id="3.40.190.10">
    <property type="entry name" value="Periplasmic binding protein-like II"/>
    <property type="match status" value="2"/>
</dbReference>
<evidence type="ECO:0000256" key="3">
    <source>
        <dbReference type="ARBA" id="ARBA00022729"/>
    </source>
</evidence>
<dbReference type="Proteomes" id="UP000663720">
    <property type="component" value="Chromosome"/>
</dbReference>
<dbReference type="Pfam" id="PF13531">
    <property type="entry name" value="SBP_bac_11"/>
    <property type="match status" value="1"/>
</dbReference>
<dbReference type="PANTHER" id="PTHR30632">
    <property type="entry name" value="MOLYBDATE-BINDING PERIPLASMIC PROTEIN"/>
    <property type="match status" value="1"/>
</dbReference>
<dbReference type="PANTHER" id="PTHR30632:SF0">
    <property type="entry name" value="SULFATE-BINDING PROTEIN"/>
    <property type="match status" value="1"/>
</dbReference>
<dbReference type="InterPro" id="IPR050682">
    <property type="entry name" value="ModA/WtpA"/>
</dbReference>
<feature type="binding site" evidence="4">
    <location>
        <position position="68"/>
    </location>
    <ligand>
        <name>molybdate</name>
        <dbReference type="ChEBI" id="CHEBI:36264"/>
    </ligand>
</feature>
<evidence type="ECO:0000313" key="5">
    <source>
        <dbReference type="EMBL" id="QTA79592.1"/>
    </source>
</evidence>
<keyword evidence="2 4" id="KW-0479">Metal-binding</keyword>
<dbReference type="NCBIfam" id="TIGR01256">
    <property type="entry name" value="modA"/>
    <property type="match status" value="1"/>
</dbReference>
<keyword evidence="3" id="KW-0732">Signal</keyword>
<evidence type="ECO:0000313" key="6">
    <source>
        <dbReference type="Proteomes" id="UP000663720"/>
    </source>
</evidence>